<dbReference type="SMART" id="SM00854">
    <property type="entry name" value="PGA_cap"/>
    <property type="match status" value="1"/>
</dbReference>
<proteinExistence type="inferred from homology"/>
<feature type="domain" description="Capsule synthesis protein CapA" evidence="4">
    <location>
        <begin position="126"/>
        <end position="366"/>
    </location>
</feature>
<evidence type="ECO:0000256" key="1">
    <source>
        <dbReference type="ARBA" id="ARBA00005662"/>
    </source>
</evidence>
<feature type="compositionally biased region" description="Polar residues" evidence="2">
    <location>
        <begin position="101"/>
        <end position="110"/>
    </location>
</feature>
<feature type="region of interest" description="Disordered" evidence="2">
    <location>
        <begin position="53"/>
        <end position="122"/>
    </location>
</feature>
<organism evidence="5 6">
    <name type="scientific">Paenibacillus protaetiae</name>
    <dbReference type="NCBI Taxonomy" id="2509456"/>
    <lineage>
        <taxon>Bacteria</taxon>
        <taxon>Bacillati</taxon>
        <taxon>Bacillota</taxon>
        <taxon>Bacilli</taxon>
        <taxon>Bacillales</taxon>
        <taxon>Paenibacillaceae</taxon>
        <taxon>Paenibacillus</taxon>
    </lineage>
</organism>
<evidence type="ECO:0000256" key="3">
    <source>
        <dbReference type="SAM" id="Phobius"/>
    </source>
</evidence>
<keyword evidence="6" id="KW-1185">Reference proteome</keyword>
<dbReference type="RefSeq" id="WP_129439990.1">
    <property type="nucleotide sequence ID" value="NZ_CP035492.1"/>
</dbReference>
<reference evidence="5 6" key="1">
    <citation type="submission" date="2019-01" db="EMBL/GenBank/DDBJ databases">
        <title>Genome sequencing of strain FW100M-2.</title>
        <authorList>
            <person name="Heo J."/>
            <person name="Kim S.-J."/>
            <person name="Kim J.-S."/>
            <person name="Hong S.-B."/>
            <person name="Kwon S.-W."/>
        </authorList>
    </citation>
    <scope>NUCLEOTIDE SEQUENCE [LARGE SCALE GENOMIC DNA]</scope>
    <source>
        <strain evidence="5 6">FW100M-2</strain>
    </source>
</reference>
<dbReference type="InterPro" id="IPR052169">
    <property type="entry name" value="CW_Biosynth-Accessory"/>
</dbReference>
<evidence type="ECO:0000256" key="2">
    <source>
        <dbReference type="SAM" id="MobiDB-lite"/>
    </source>
</evidence>
<dbReference type="KEGG" id="pprt:ET464_08370"/>
<protein>
    <submittedName>
        <fullName evidence="5">CapA family protein</fullName>
    </submittedName>
</protein>
<feature type="compositionally biased region" description="Gly residues" evidence="2">
    <location>
        <begin position="76"/>
        <end position="85"/>
    </location>
</feature>
<feature type="compositionally biased region" description="Low complexity" evidence="2">
    <location>
        <begin position="54"/>
        <end position="75"/>
    </location>
</feature>
<keyword evidence="3" id="KW-1133">Transmembrane helix</keyword>
<dbReference type="Proteomes" id="UP000293568">
    <property type="component" value="Chromosome"/>
</dbReference>
<keyword evidence="3" id="KW-0472">Membrane</keyword>
<evidence type="ECO:0000259" key="4">
    <source>
        <dbReference type="SMART" id="SM00854"/>
    </source>
</evidence>
<sequence>MNMSRSELHRRNKENRKKKTRRLLAVNVTMLGALIVLVAVWFSIDNPFAENSRQAAAGQPSPSAPADTVPAETAGGETGGDGAAGQPGQAAEEPDGVPAGQDQQGGSQAEGTPDHTGIPQDGSSVNLAFVGDILLGASVADMIASNGYDYPYKQAKLYLSDPDITAGNLEYPVTENGTPAENKTYVFKGSPDALPALKDSGLDLVTLANNHTLDQGVEGLLDTMKHLDEAGIQHVGAGHDDMEAFQPVIIEKNGIKIAYIGLSKVVPDVSWKADKNKPGVAETYDTTRAVAAIKSAKEQADLVVVMVHWGVERSDKPEAYQRDFAKQYIDAGADLIIGSHPHVLQGFEMYKGKWIAYSLGNFIFSAYPKGAAGETGVLGAECTKGGDCQLQFYPMSGNKAQPAPMEQPAAEALLARIESISYGVHVNKDGVIAVK</sequence>
<dbReference type="InterPro" id="IPR019079">
    <property type="entry name" value="Capsule_synth_CapA"/>
</dbReference>
<accession>A0A4V0YF44</accession>
<dbReference type="EMBL" id="CP035492">
    <property type="protein sequence ID" value="QAY66421.1"/>
    <property type="molecule type" value="Genomic_DNA"/>
</dbReference>
<feature type="transmembrane region" description="Helical" evidence="3">
    <location>
        <begin position="21"/>
        <end position="44"/>
    </location>
</feature>
<dbReference type="Pfam" id="PF09587">
    <property type="entry name" value="PGA_cap"/>
    <property type="match status" value="1"/>
</dbReference>
<dbReference type="OrthoDB" id="9810906at2"/>
<name>A0A4V0YF44_9BACL</name>
<evidence type="ECO:0000313" key="5">
    <source>
        <dbReference type="EMBL" id="QAY66421.1"/>
    </source>
</evidence>
<dbReference type="PANTHER" id="PTHR33393">
    <property type="entry name" value="POLYGLUTAMINE SYNTHESIS ACCESSORY PROTEIN RV0574C-RELATED"/>
    <property type="match status" value="1"/>
</dbReference>
<dbReference type="AlphaFoldDB" id="A0A4V0YF44"/>
<keyword evidence="3" id="KW-0812">Transmembrane</keyword>
<dbReference type="SUPFAM" id="SSF56300">
    <property type="entry name" value="Metallo-dependent phosphatases"/>
    <property type="match status" value="1"/>
</dbReference>
<gene>
    <name evidence="5" type="ORF">ET464_08370</name>
</gene>
<comment type="similarity">
    <text evidence="1">Belongs to the CapA family.</text>
</comment>
<dbReference type="Gene3D" id="3.60.21.10">
    <property type="match status" value="1"/>
</dbReference>
<dbReference type="PANTHER" id="PTHR33393:SF13">
    <property type="entry name" value="PGA BIOSYNTHESIS PROTEIN CAPA"/>
    <property type="match status" value="1"/>
</dbReference>
<dbReference type="InterPro" id="IPR029052">
    <property type="entry name" value="Metallo-depent_PP-like"/>
</dbReference>
<evidence type="ECO:0000313" key="6">
    <source>
        <dbReference type="Proteomes" id="UP000293568"/>
    </source>
</evidence>
<dbReference type="CDD" id="cd07381">
    <property type="entry name" value="MPP_CapA"/>
    <property type="match status" value="1"/>
</dbReference>